<proteinExistence type="predicted"/>
<accession>E2NG61</accession>
<evidence type="ECO:0008006" key="3">
    <source>
        <dbReference type="Google" id="ProtNLM"/>
    </source>
</evidence>
<dbReference type="RefSeq" id="WP_007212639.1">
    <property type="nucleotide sequence ID" value="NZ_EQ973491.1"/>
</dbReference>
<protein>
    <recommendedName>
        <fullName evidence="3">RHS repeat protein</fullName>
    </recommendedName>
</protein>
<dbReference type="Gene3D" id="2.180.10.10">
    <property type="entry name" value="RHS repeat-associated core"/>
    <property type="match status" value="1"/>
</dbReference>
<gene>
    <name evidence="1" type="ORF">BACCELL_03284</name>
</gene>
<dbReference type="AlphaFoldDB" id="E2NG61"/>
<comment type="caution">
    <text evidence="1">The sequence shown here is derived from an EMBL/GenBank/DDBJ whole genome shotgun (WGS) entry which is preliminary data.</text>
</comment>
<evidence type="ECO:0000313" key="1">
    <source>
        <dbReference type="EMBL" id="EEF89126.1"/>
    </source>
</evidence>
<evidence type="ECO:0000313" key="2">
    <source>
        <dbReference type="Proteomes" id="UP000003711"/>
    </source>
</evidence>
<organism evidence="1 2">
    <name type="scientific">Bacteroides cellulosilyticus DSM 14838</name>
    <dbReference type="NCBI Taxonomy" id="537012"/>
    <lineage>
        <taxon>Bacteria</taxon>
        <taxon>Pseudomonadati</taxon>
        <taxon>Bacteroidota</taxon>
        <taxon>Bacteroidia</taxon>
        <taxon>Bacteroidales</taxon>
        <taxon>Bacteroidaceae</taxon>
        <taxon>Bacteroides</taxon>
    </lineage>
</organism>
<reference evidence="1 2" key="1">
    <citation type="submission" date="2008-12" db="EMBL/GenBank/DDBJ databases">
        <authorList>
            <person name="Fulton L."/>
            <person name="Clifton S."/>
            <person name="Fulton B."/>
            <person name="Xu J."/>
            <person name="Minx P."/>
            <person name="Pepin K.H."/>
            <person name="Johnson M."/>
            <person name="Bhonagiri V."/>
            <person name="Nash W.E."/>
            <person name="Mardis E.R."/>
            <person name="Wilson R.K."/>
        </authorList>
    </citation>
    <scope>NUCLEOTIDE SEQUENCE [LARGE SCALE GENOMIC DNA]</scope>
    <source>
        <strain evidence="1 2">DSM 14838</strain>
    </source>
</reference>
<dbReference type="EMBL" id="ACCH01000231">
    <property type="protein sequence ID" value="EEF89126.1"/>
    <property type="molecule type" value="Genomic_DNA"/>
</dbReference>
<sequence>MSYVSSTYRKKEFIQIVIEQTFILKKDYISKWFSVKEVYTEVLQEEEKIIFSNGEVVTKERKLYVNCDPTNFIHWVTDYKNNISMTYFSTGQEEKGEPPLKPKNDKIVRKWTNGETCHECYNSNRDLSYMAIYDANNRLKADTNYIYDNDNQLIKIRYMKEYGKLKSEITCQYNAQGKLVFEQVVDGDNKIVSRTTYYYNNQGKETRICKHIRGREYNSKFNYDNNGNLISSDFYDDSHILRHGTYRYNQYGDTIYFDTWRDGKRVKEEYEYDKYDKYGNWLECRELKDGETVRFIRRQFKYTN</sequence>
<dbReference type="Proteomes" id="UP000003711">
    <property type="component" value="Unassembled WGS sequence"/>
</dbReference>
<dbReference type="HOGENOM" id="CLU_914156_0_0_10"/>
<name>E2NG61_9BACE</name>
<reference evidence="1 2" key="2">
    <citation type="submission" date="2009-01" db="EMBL/GenBank/DDBJ databases">
        <title>Draft genome sequence of Bacteroides cellulosilyticus (DSM 14838).</title>
        <authorList>
            <person name="Sudarsanam P."/>
            <person name="Ley R."/>
            <person name="Guruge J."/>
            <person name="Turnbaugh P.J."/>
            <person name="Mahowald M."/>
            <person name="Liep D."/>
            <person name="Gordon J."/>
        </authorList>
    </citation>
    <scope>NUCLEOTIDE SEQUENCE [LARGE SCALE GENOMIC DNA]</scope>
    <source>
        <strain evidence="1 2">DSM 14838</strain>
    </source>
</reference>